<gene>
    <name evidence="1" type="ORF">D1164_15950</name>
</gene>
<organism evidence="1 2">
    <name type="scientific">Mariniphaga sediminis</name>
    <dbReference type="NCBI Taxonomy" id="1628158"/>
    <lineage>
        <taxon>Bacteria</taxon>
        <taxon>Pseudomonadati</taxon>
        <taxon>Bacteroidota</taxon>
        <taxon>Bacteroidia</taxon>
        <taxon>Marinilabiliales</taxon>
        <taxon>Prolixibacteraceae</taxon>
        <taxon>Mariniphaga</taxon>
    </lineage>
</organism>
<keyword evidence="2" id="KW-1185">Reference proteome</keyword>
<dbReference type="Proteomes" id="UP000266441">
    <property type="component" value="Unassembled WGS sequence"/>
</dbReference>
<evidence type="ECO:0000313" key="1">
    <source>
        <dbReference type="EMBL" id="RIH64060.1"/>
    </source>
</evidence>
<name>A0A399D108_9BACT</name>
<comment type="caution">
    <text evidence="1">The sequence shown here is derived from an EMBL/GenBank/DDBJ whole genome shotgun (WGS) entry which is preliminary data.</text>
</comment>
<dbReference type="EMBL" id="QWET01000013">
    <property type="protein sequence ID" value="RIH64060.1"/>
    <property type="molecule type" value="Genomic_DNA"/>
</dbReference>
<accession>A0A399D108</accession>
<proteinExistence type="predicted"/>
<dbReference type="AlphaFoldDB" id="A0A399D108"/>
<reference evidence="1 2" key="1">
    <citation type="journal article" date="2015" name="Int. J. Syst. Evol. Microbiol.">
        <title>Mariniphaga sediminis sp. nov., isolated from coastal sediment.</title>
        <authorList>
            <person name="Wang F.Q."/>
            <person name="Shen Q.Y."/>
            <person name="Chen G.J."/>
            <person name="Du Z.J."/>
        </authorList>
    </citation>
    <scope>NUCLEOTIDE SEQUENCE [LARGE SCALE GENOMIC DNA]</scope>
    <source>
        <strain evidence="1 2">SY21</strain>
    </source>
</reference>
<protein>
    <submittedName>
        <fullName evidence="1">Uncharacterized protein</fullName>
    </submittedName>
</protein>
<evidence type="ECO:0000313" key="2">
    <source>
        <dbReference type="Proteomes" id="UP000266441"/>
    </source>
</evidence>
<sequence>MYKNNPICLATGKKLKYFSSCPFISQCAFLALKGGPDYFCRKVLNMKRACKIFTSRSMIKYMQVSRLTAKAGQAYNTFENKQL</sequence>